<dbReference type="RefSeq" id="WP_413272379.1">
    <property type="nucleotide sequence ID" value="NZ_JBHFNQ010000163.1"/>
</dbReference>
<organism evidence="1 2">
    <name type="scientific">Floridaenema aerugineum BLCC-F46</name>
    <dbReference type="NCBI Taxonomy" id="3153654"/>
    <lineage>
        <taxon>Bacteria</taxon>
        <taxon>Bacillati</taxon>
        <taxon>Cyanobacteriota</taxon>
        <taxon>Cyanophyceae</taxon>
        <taxon>Oscillatoriophycideae</taxon>
        <taxon>Aerosakkonematales</taxon>
        <taxon>Aerosakkonemataceae</taxon>
        <taxon>Floridanema</taxon>
        <taxon>Floridanema aerugineum</taxon>
    </lineage>
</organism>
<accession>A0ABV4X967</accession>
<comment type="caution">
    <text evidence="1">The sequence shown here is derived from an EMBL/GenBank/DDBJ whole genome shotgun (WGS) entry which is preliminary data.</text>
</comment>
<proteinExistence type="predicted"/>
<reference evidence="1 2" key="1">
    <citation type="submission" date="2024-09" db="EMBL/GenBank/DDBJ databases">
        <title>Floridaenema gen nov. (Aerosakkonemataceae, Aerosakkonematales ord. nov., Cyanobacteria) from benthic tropical and subtropical fresh waters, with the description of four new species.</title>
        <authorList>
            <person name="Moretto J.A."/>
            <person name="Berthold D.E."/>
            <person name="Lefler F.W."/>
            <person name="Huang I.-S."/>
            <person name="Laughinghouse H. IV."/>
        </authorList>
    </citation>
    <scope>NUCLEOTIDE SEQUENCE [LARGE SCALE GENOMIC DNA]</scope>
    <source>
        <strain evidence="1 2">BLCC-F46</strain>
    </source>
</reference>
<evidence type="ECO:0000313" key="1">
    <source>
        <dbReference type="EMBL" id="MFB2879334.1"/>
    </source>
</evidence>
<keyword evidence="2" id="KW-1185">Reference proteome</keyword>
<dbReference type="EMBL" id="JBHFNQ010000163">
    <property type="protein sequence ID" value="MFB2879334.1"/>
    <property type="molecule type" value="Genomic_DNA"/>
</dbReference>
<sequence length="954" mass="107072">MKAKIPAINALDENGIKATYFPFENELDLCCLVRIEKDQRSIGAFLLNKGDISDENKFQVVFVFHLTGIHNQLYSEEVSAAWTNISEAMKFLPPGEKCTFLLGRYSDDSNRQQHLNHLAENCPHILPAILLRNEQARVRELTSRGTRSMWQQMVFCTWTADEFGERKTDPLAKLIYNLSKTSRFFLDGVTGRLSERQEQILSKVLMKAYTEGFLQWEMLWNTKAGLEVSPLGETELWQWQWKRFNTTPAPSIPQLLTLKEDKEQGLRVVETITSRKHATTVLIEGNLGHSSCPEHRQSTSRVYVKDKVCGVLRMVDTVGAWNSAREQLLWLWKILSENHIRDTEAWVEVSPANRFLTEDNLHRQAKQSKTARERALLKGSGRDVGAEIKQEESFDAQKRLYQGAVPLNVAVIFLVYRENAAALDLACELLSNSFGTAKVVRERHIAAQLWLESLPITWRRILHSSSILTERRLVLESETVAGVLPLTVPRELDKKGVEFLTIKGGKSVCVDLFSLTQHALVTGRTGSGKSVLLWRFILDAISQGIPVVGMDMPAADGESSFKTGIELLGDAGAYFDLSRASNNLMEPPDLRRFDATERASRMKSWCSFIRNALGIIVMGKLNLPHLAQRVDAILMQALDIFLSDPDIIERYNCAFNQGWKSLEWQDMPTLKDFLRFCSIARLDIRKPEAIDHQAINQIQSQIQALLVSPLGAAIGKPSSFSPEPIVKFYALTGLTNDQDSYTMAVAAKAACLRVALSYPKSLFVGDELSVLFKRDGFAAMVGELCATARKDGLSIILSSQDPDTICNSSAAAMIMQNITYRLTGCITSNAVISFQRFLGYPVDIINQNASESFFPRRSDLYSCWLIEKGGRFWSTKFYPGEMTLAAVATNQAERRARRAILAQYPNTIKGQLQGLAHFTSVYVPALKQGTELIDSNLSHQQSELITHEKALISA</sequence>
<dbReference type="PANTHER" id="PTHR30121">
    <property type="entry name" value="UNCHARACTERIZED PROTEIN YJGR-RELATED"/>
    <property type="match status" value="1"/>
</dbReference>
<dbReference type="Proteomes" id="UP001576774">
    <property type="component" value="Unassembled WGS sequence"/>
</dbReference>
<dbReference type="SUPFAM" id="SSF52540">
    <property type="entry name" value="P-loop containing nucleoside triphosphate hydrolases"/>
    <property type="match status" value="1"/>
</dbReference>
<protein>
    <submittedName>
        <fullName evidence="1">Uncharacterized protein</fullName>
    </submittedName>
</protein>
<dbReference type="InterPro" id="IPR051162">
    <property type="entry name" value="T4SS_component"/>
</dbReference>
<gene>
    <name evidence="1" type="ORF">ACE1CC_20975</name>
</gene>
<evidence type="ECO:0000313" key="2">
    <source>
        <dbReference type="Proteomes" id="UP001576774"/>
    </source>
</evidence>
<dbReference type="PANTHER" id="PTHR30121:SF6">
    <property type="entry name" value="SLR6007 PROTEIN"/>
    <property type="match status" value="1"/>
</dbReference>
<dbReference type="Gene3D" id="3.40.50.300">
    <property type="entry name" value="P-loop containing nucleotide triphosphate hydrolases"/>
    <property type="match status" value="2"/>
</dbReference>
<dbReference type="InterPro" id="IPR027417">
    <property type="entry name" value="P-loop_NTPase"/>
</dbReference>
<name>A0ABV4X967_9CYAN</name>